<sequence length="184" mass="18376">MPRSECPDCFGEGKVTEETAKKCHNCNGVGSKAAGRGSRFVCNVCEGEGELVQGSDGTAPRAAARAGPAPRRSRAWASGGSSAGGARRSSRRTTPGGAAAARGATRTEAGGSAPRRPAAGARGGEEASVPRPAREKSAAGAAADAAAEVAQRGALAAFGVSGRGFHWHEGRGLEVDLFFTPGAS</sequence>
<evidence type="ECO:0000313" key="2">
    <source>
        <dbReference type="EMBL" id="CAK0847187.1"/>
    </source>
</evidence>
<comment type="caution">
    <text evidence="2">The sequence shown here is derived from an EMBL/GenBank/DDBJ whole genome shotgun (WGS) entry which is preliminary data.</text>
</comment>
<name>A0ABN9TMT3_9DINO</name>
<gene>
    <name evidence="2" type="ORF">PCOR1329_LOCUS40465</name>
</gene>
<feature type="compositionally biased region" description="Low complexity" evidence="1">
    <location>
        <begin position="57"/>
        <end position="120"/>
    </location>
</feature>
<dbReference type="EMBL" id="CAUYUJ010014880">
    <property type="protein sequence ID" value="CAK0847187.1"/>
    <property type="molecule type" value="Genomic_DNA"/>
</dbReference>
<protein>
    <recommendedName>
        <fullName evidence="4">CR-type domain-containing protein</fullName>
    </recommendedName>
</protein>
<evidence type="ECO:0000313" key="3">
    <source>
        <dbReference type="Proteomes" id="UP001189429"/>
    </source>
</evidence>
<dbReference type="SUPFAM" id="SSF57938">
    <property type="entry name" value="DnaJ/Hsp40 cysteine-rich domain"/>
    <property type="match status" value="1"/>
</dbReference>
<feature type="region of interest" description="Disordered" evidence="1">
    <location>
        <begin position="50"/>
        <end position="141"/>
    </location>
</feature>
<accession>A0ABN9TMT3</accession>
<evidence type="ECO:0008006" key="4">
    <source>
        <dbReference type="Google" id="ProtNLM"/>
    </source>
</evidence>
<keyword evidence="3" id="KW-1185">Reference proteome</keyword>
<proteinExistence type="predicted"/>
<organism evidence="2 3">
    <name type="scientific">Prorocentrum cordatum</name>
    <dbReference type="NCBI Taxonomy" id="2364126"/>
    <lineage>
        <taxon>Eukaryota</taxon>
        <taxon>Sar</taxon>
        <taxon>Alveolata</taxon>
        <taxon>Dinophyceae</taxon>
        <taxon>Prorocentrales</taxon>
        <taxon>Prorocentraceae</taxon>
        <taxon>Prorocentrum</taxon>
    </lineage>
</organism>
<evidence type="ECO:0000256" key="1">
    <source>
        <dbReference type="SAM" id="MobiDB-lite"/>
    </source>
</evidence>
<dbReference type="Proteomes" id="UP001189429">
    <property type="component" value="Unassembled WGS sequence"/>
</dbReference>
<dbReference type="Gene3D" id="2.10.230.10">
    <property type="entry name" value="Heat shock protein DnaJ, cysteine-rich domain"/>
    <property type="match status" value="1"/>
</dbReference>
<dbReference type="InterPro" id="IPR036410">
    <property type="entry name" value="HSP_DnaJ_Cys-rich_dom_sf"/>
</dbReference>
<reference evidence="2" key="1">
    <citation type="submission" date="2023-10" db="EMBL/GenBank/DDBJ databases">
        <authorList>
            <person name="Chen Y."/>
            <person name="Shah S."/>
            <person name="Dougan E. K."/>
            <person name="Thang M."/>
            <person name="Chan C."/>
        </authorList>
    </citation>
    <scope>NUCLEOTIDE SEQUENCE [LARGE SCALE GENOMIC DNA]</scope>
</reference>